<accession>A0A841BJF2</accession>
<reference evidence="4 5" key="1">
    <citation type="submission" date="2020-08" db="EMBL/GenBank/DDBJ databases">
        <title>Sequencing the genomes of 1000 actinobacteria strains.</title>
        <authorList>
            <person name="Klenk H.-P."/>
        </authorList>
    </citation>
    <scope>NUCLEOTIDE SEQUENCE [LARGE SCALE GENOMIC DNA]</scope>
    <source>
        <strain evidence="4 5">DSM 45362</strain>
    </source>
</reference>
<keyword evidence="2" id="KW-1133">Transmembrane helix</keyword>
<evidence type="ECO:0000259" key="3">
    <source>
        <dbReference type="Pfam" id="PF09851"/>
    </source>
</evidence>
<dbReference type="RefSeq" id="WP_184832194.1">
    <property type="nucleotide sequence ID" value="NZ_JACHMN010000001.1"/>
</dbReference>
<proteinExistence type="predicted"/>
<dbReference type="InterPro" id="IPR018649">
    <property type="entry name" value="SHOCT"/>
</dbReference>
<dbReference type="EMBL" id="JACHMN010000001">
    <property type="protein sequence ID" value="MBB5867458.1"/>
    <property type="molecule type" value="Genomic_DNA"/>
</dbReference>
<keyword evidence="5" id="KW-1185">Reference proteome</keyword>
<dbReference type="Proteomes" id="UP000587527">
    <property type="component" value="Unassembled WGS sequence"/>
</dbReference>
<dbReference type="AlphaFoldDB" id="A0A841BJF2"/>
<feature type="domain" description="SHOCT" evidence="3">
    <location>
        <begin position="168"/>
        <end position="193"/>
    </location>
</feature>
<sequence length="241" mass="25265">MKPVVREVACLVIGLAGVVLLGIGLNQVLDIGSCASGGPYEIARPCPEGSDALFWLSMAGALMWIAGIIVSRNNFTAPGAGQFLWTAGFAGGGAAMLIKVLTQESMPPDARLGASIVAAVFIPMGLVVGVVGVVQLVRRRRGDGSRTKGGGSRRSGGPAKAPRDPWSRLKALNDLRSTGALTREEFDALKADLTVAEPRIDRVAMIRQLADQRDAGALSTEAFEVGKRRIMLGEQAGSSQR</sequence>
<keyword evidence="2" id="KW-0472">Membrane</keyword>
<evidence type="ECO:0000256" key="2">
    <source>
        <dbReference type="SAM" id="Phobius"/>
    </source>
</evidence>
<dbReference type="Pfam" id="PF09851">
    <property type="entry name" value="SHOCT"/>
    <property type="match status" value="1"/>
</dbReference>
<feature type="transmembrane region" description="Helical" evidence="2">
    <location>
        <begin position="53"/>
        <end position="71"/>
    </location>
</feature>
<gene>
    <name evidence="4" type="ORF">F4553_000837</name>
</gene>
<organism evidence="4 5">
    <name type="scientific">Allocatelliglobosispora scoriae</name>
    <dbReference type="NCBI Taxonomy" id="643052"/>
    <lineage>
        <taxon>Bacteria</taxon>
        <taxon>Bacillati</taxon>
        <taxon>Actinomycetota</taxon>
        <taxon>Actinomycetes</taxon>
        <taxon>Micromonosporales</taxon>
        <taxon>Micromonosporaceae</taxon>
        <taxon>Allocatelliglobosispora</taxon>
    </lineage>
</organism>
<evidence type="ECO:0000313" key="4">
    <source>
        <dbReference type="EMBL" id="MBB5867458.1"/>
    </source>
</evidence>
<feature type="transmembrane region" description="Helical" evidence="2">
    <location>
        <begin position="114"/>
        <end position="137"/>
    </location>
</feature>
<evidence type="ECO:0000313" key="5">
    <source>
        <dbReference type="Proteomes" id="UP000587527"/>
    </source>
</evidence>
<feature type="region of interest" description="Disordered" evidence="1">
    <location>
        <begin position="142"/>
        <end position="167"/>
    </location>
</feature>
<keyword evidence="2" id="KW-0812">Transmembrane</keyword>
<protein>
    <recommendedName>
        <fullName evidence="3">SHOCT domain-containing protein</fullName>
    </recommendedName>
</protein>
<comment type="caution">
    <text evidence="4">The sequence shown here is derived from an EMBL/GenBank/DDBJ whole genome shotgun (WGS) entry which is preliminary data.</text>
</comment>
<feature type="transmembrane region" description="Helical" evidence="2">
    <location>
        <begin position="83"/>
        <end position="102"/>
    </location>
</feature>
<name>A0A841BJF2_9ACTN</name>
<evidence type="ECO:0000256" key="1">
    <source>
        <dbReference type="SAM" id="MobiDB-lite"/>
    </source>
</evidence>